<dbReference type="STRING" id="94237.ENSMMOP00000001813"/>
<evidence type="ECO:0000256" key="8">
    <source>
        <dbReference type="ARBA" id="ARBA00022815"/>
    </source>
</evidence>
<evidence type="ECO:0000256" key="10">
    <source>
        <dbReference type="SAM" id="Phobius"/>
    </source>
</evidence>
<comment type="subcellular location">
    <subcellularLocation>
        <location evidence="1">Cytoplasmic vesicle</location>
        <location evidence="1">Secretory vesicle lumen</location>
    </subcellularLocation>
    <subcellularLocation>
        <location evidence="2">Secreted</location>
    </subcellularLocation>
</comment>
<evidence type="ECO:0000256" key="1">
    <source>
        <dbReference type="ARBA" id="ARBA00004263"/>
    </source>
</evidence>
<dbReference type="GO" id="GO:0005184">
    <property type="term" value="F:neuropeptide hormone activity"/>
    <property type="evidence" value="ECO:0007669"/>
    <property type="project" value="TreeGrafter"/>
</dbReference>
<keyword evidence="10" id="KW-1133">Transmembrane helix</keyword>
<keyword evidence="7" id="KW-0732">Signal</keyword>
<reference evidence="11" key="1">
    <citation type="submission" date="2025-08" db="UniProtKB">
        <authorList>
            <consortium name="Ensembl"/>
        </authorList>
    </citation>
    <scope>IDENTIFICATION</scope>
</reference>
<comment type="similarity">
    <text evidence="3">Belongs to the bombesin/neuromedin-B/ranatensin family.</text>
</comment>
<evidence type="ECO:0000256" key="5">
    <source>
        <dbReference type="ARBA" id="ARBA00022525"/>
    </source>
</evidence>
<dbReference type="InterPro" id="IPR000874">
    <property type="entry name" value="Bombesin"/>
</dbReference>
<keyword evidence="9" id="KW-0968">Cytoplasmic vesicle</keyword>
<dbReference type="GO" id="GO:0007218">
    <property type="term" value="P:neuropeptide signaling pathway"/>
    <property type="evidence" value="ECO:0007669"/>
    <property type="project" value="InterPro"/>
</dbReference>
<evidence type="ECO:0000256" key="4">
    <source>
        <dbReference type="ARBA" id="ARBA00016270"/>
    </source>
</evidence>
<dbReference type="Pfam" id="PF02044">
    <property type="entry name" value="Bombesin"/>
    <property type="match status" value="1"/>
</dbReference>
<dbReference type="OMA" id="CYSWTCR"/>
<evidence type="ECO:0000313" key="12">
    <source>
        <dbReference type="Proteomes" id="UP000261620"/>
    </source>
</evidence>
<dbReference type="GO" id="GO:0005615">
    <property type="term" value="C:extracellular space"/>
    <property type="evidence" value="ECO:0007669"/>
    <property type="project" value="TreeGrafter"/>
</dbReference>
<evidence type="ECO:0000256" key="7">
    <source>
        <dbReference type="ARBA" id="ARBA00022729"/>
    </source>
</evidence>
<evidence type="ECO:0000313" key="11">
    <source>
        <dbReference type="Ensembl" id="ENSMMOP00000001813.1"/>
    </source>
</evidence>
<evidence type="ECO:0000256" key="3">
    <source>
        <dbReference type="ARBA" id="ARBA00010012"/>
    </source>
</evidence>
<dbReference type="PANTHER" id="PTHR16866:SF2">
    <property type="entry name" value="GASTRIN-RELEASING PEPTIDE"/>
    <property type="match status" value="1"/>
</dbReference>
<keyword evidence="10" id="KW-0472">Membrane</keyword>
<dbReference type="PROSITE" id="PS00257">
    <property type="entry name" value="BOMBESIN"/>
    <property type="match status" value="1"/>
</dbReference>
<dbReference type="GO" id="GO:0031410">
    <property type="term" value="C:cytoplasmic vesicle"/>
    <property type="evidence" value="ECO:0007669"/>
    <property type="project" value="UniProtKB-SubCell"/>
</dbReference>
<evidence type="ECO:0000256" key="6">
    <source>
        <dbReference type="ARBA" id="ARBA00022685"/>
    </source>
</evidence>
<dbReference type="Ensembl" id="ENSMMOT00000001847.1">
    <property type="protein sequence ID" value="ENSMMOP00000001813.1"/>
    <property type="gene ID" value="ENSMMOG00000001521.1"/>
</dbReference>
<name>A0A3Q3VMK9_MOLML</name>
<keyword evidence="8" id="KW-0027">Amidation</keyword>
<organism evidence="11 12">
    <name type="scientific">Mola mola</name>
    <name type="common">Ocean sunfish</name>
    <name type="synonym">Tetraodon mola</name>
    <dbReference type="NCBI Taxonomy" id="94237"/>
    <lineage>
        <taxon>Eukaryota</taxon>
        <taxon>Metazoa</taxon>
        <taxon>Chordata</taxon>
        <taxon>Craniata</taxon>
        <taxon>Vertebrata</taxon>
        <taxon>Euteleostomi</taxon>
        <taxon>Actinopterygii</taxon>
        <taxon>Neopterygii</taxon>
        <taxon>Teleostei</taxon>
        <taxon>Neoteleostei</taxon>
        <taxon>Acanthomorphata</taxon>
        <taxon>Eupercaria</taxon>
        <taxon>Tetraodontiformes</taxon>
        <taxon>Molidae</taxon>
        <taxon>Mola</taxon>
    </lineage>
</organism>
<keyword evidence="10" id="KW-0812">Transmembrane</keyword>
<proteinExistence type="inferred from homology"/>
<protein>
    <recommendedName>
        <fullName evidence="4">Gastrin-releasing peptide</fullName>
    </recommendedName>
</protein>
<accession>A0A3Q3VMK9</accession>
<dbReference type="Proteomes" id="UP000261620">
    <property type="component" value="Unplaced"/>
</dbReference>
<feature type="transmembrane region" description="Helical" evidence="10">
    <location>
        <begin position="15"/>
        <end position="32"/>
    </location>
</feature>
<evidence type="ECO:0000256" key="2">
    <source>
        <dbReference type="ARBA" id="ARBA00004613"/>
    </source>
</evidence>
<sequence>MGDIFTYFSWTCRPAWPLFIILMMIPCMLYCSESPPAPAGKMYPRGNHWAVGHLMGKKSLPVLQETNSDFLVPSENFADLDRYQGVLQALMRQKNAQKMRSESADRLLGLRSGWGEEDRDKYLREVSVWLVSSPLTFSTNYSSANKICISAL</sequence>
<evidence type="ECO:0000256" key="9">
    <source>
        <dbReference type="ARBA" id="ARBA00023329"/>
    </source>
</evidence>
<keyword evidence="6" id="KW-0165">Cleavage on pair of basic residues</keyword>
<keyword evidence="5" id="KW-0964">Secreted</keyword>
<dbReference type="AlphaFoldDB" id="A0A3Q3VMK9"/>
<reference evidence="11" key="2">
    <citation type="submission" date="2025-09" db="UniProtKB">
        <authorList>
            <consortium name="Ensembl"/>
        </authorList>
    </citation>
    <scope>IDENTIFICATION</scope>
</reference>
<dbReference type="PANTHER" id="PTHR16866">
    <property type="entry name" value="GASTRIN-RELEASING PEPTIDE"/>
    <property type="match status" value="1"/>
</dbReference>
<keyword evidence="12" id="KW-1185">Reference proteome</keyword>